<dbReference type="SUPFAM" id="SSF52540">
    <property type="entry name" value="P-loop containing nucleoside triphosphate hydrolases"/>
    <property type="match status" value="1"/>
</dbReference>
<dbReference type="PROSITE" id="PS00211">
    <property type="entry name" value="ABC_TRANSPORTER_1"/>
    <property type="match status" value="1"/>
</dbReference>
<dbReference type="EMBL" id="QDKM01000001">
    <property type="protein sequence ID" value="PVH30226.1"/>
    <property type="molecule type" value="Genomic_DNA"/>
</dbReference>
<keyword evidence="5" id="KW-0547">Nucleotide-binding</keyword>
<dbReference type="CDD" id="cd03257">
    <property type="entry name" value="ABC_NikE_OppD_transporters"/>
    <property type="match status" value="1"/>
</dbReference>
<dbReference type="FunFam" id="3.40.50.300:FF:000016">
    <property type="entry name" value="Oligopeptide ABC transporter ATP-binding component"/>
    <property type="match status" value="1"/>
</dbReference>
<reference evidence="9 10" key="1">
    <citation type="submission" date="2018-04" db="EMBL/GenBank/DDBJ databases">
        <title>Pararhodobacter oceanense sp. nov., isolated from marine intertidal sediment.</title>
        <authorList>
            <person name="Wang X.-L."/>
            <person name="Du Z.-J."/>
        </authorList>
    </citation>
    <scope>NUCLEOTIDE SEQUENCE [LARGE SCALE GENOMIC DNA]</scope>
    <source>
        <strain evidence="9 10">AM505</strain>
    </source>
</reference>
<evidence type="ECO:0000313" key="9">
    <source>
        <dbReference type="EMBL" id="PVH30226.1"/>
    </source>
</evidence>
<comment type="similarity">
    <text evidence="2">Belongs to the ABC transporter superfamily.</text>
</comment>
<dbReference type="PROSITE" id="PS50893">
    <property type="entry name" value="ABC_TRANSPORTER_2"/>
    <property type="match status" value="1"/>
</dbReference>
<evidence type="ECO:0000256" key="2">
    <source>
        <dbReference type="ARBA" id="ARBA00005417"/>
    </source>
</evidence>
<dbReference type="Proteomes" id="UP000245911">
    <property type="component" value="Unassembled WGS sequence"/>
</dbReference>
<keyword evidence="4" id="KW-1003">Cell membrane</keyword>
<dbReference type="InterPro" id="IPR050388">
    <property type="entry name" value="ABC_Ni/Peptide_Import"/>
</dbReference>
<feature type="domain" description="ABC transporter" evidence="8">
    <location>
        <begin position="10"/>
        <end position="257"/>
    </location>
</feature>
<evidence type="ECO:0000256" key="1">
    <source>
        <dbReference type="ARBA" id="ARBA00004417"/>
    </source>
</evidence>
<dbReference type="GO" id="GO:0005886">
    <property type="term" value="C:plasma membrane"/>
    <property type="evidence" value="ECO:0007669"/>
    <property type="project" value="UniProtKB-SubCell"/>
</dbReference>
<accession>A0A2T8HXR3</accession>
<dbReference type="InterPro" id="IPR027417">
    <property type="entry name" value="P-loop_NTPase"/>
</dbReference>
<evidence type="ECO:0000259" key="8">
    <source>
        <dbReference type="PROSITE" id="PS50893"/>
    </source>
</evidence>
<sequence length="338" mass="36085">MTTNAPAPLLEVDRLKVSVSRTVPIVEDLSFAIAAGETVGLVGESGCGKSLTALAIMRLLAGNLSVTSGSIQLDGEELTKLPEERIRSLRGDKMAMIYQEPLTALNPVMTVGAQLVEVLRTHRKMSKREAAARAVELLALVRIPDPAARFNEYPHRMSGGMRQRVVIAMALACDPKLLIADEPTTALDVTVQAQVLRLIKQLQREANLGLLLITHDLGVVRQVADRIVVMYAGSVVETGTVAEVLGSPRHPYTVGLIAARPSGSFAVDAQKLVEISGSVPSPEARPKGCVFAPRCPNAQDDCRASRPHLLPTTGSHELRCLHPMPASTPLSAPVGMPS</sequence>
<dbReference type="GO" id="GO:0015833">
    <property type="term" value="P:peptide transport"/>
    <property type="evidence" value="ECO:0007669"/>
    <property type="project" value="InterPro"/>
</dbReference>
<dbReference type="OrthoDB" id="9802264at2"/>
<dbReference type="InterPro" id="IPR017871">
    <property type="entry name" value="ABC_transporter-like_CS"/>
</dbReference>
<evidence type="ECO:0000256" key="3">
    <source>
        <dbReference type="ARBA" id="ARBA00022448"/>
    </source>
</evidence>
<dbReference type="InterPro" id="IPR013563">
    <property type="entry name" value="Oligopep_ABC_C"/>
</dbReference>
<gene>
    <name evidence="9" type="primary">dppD</name>
    <name evidence="9" type="ORF">DDE20_01300</name>
</gene>
<dbReference type="RefSeq" id="WP_116556634.1">
    <property type="nucleotide sequence ID" value="NZ_QDKM01000001.1"/>
</dbReference>
<evidence type="ECO:0000256" key="7">
    <source>
        <dbReference type="ARBA" id="ARBA00023136"/>
    </source>
</evidence>
<keyword evidence="7" id="KW-0472">Membrane</keyword>
<dbReference type="PANTHER" id="PTHR43297:SF2">
    <property type="entry name" value="DIPEPTIDE TRANSPORT ATP-BINDING PROTEIN DPPD"/>
    <property type="match status" value="1"/>
</dbReference>
<dbReference type="Pfam" id="PF00005">
    <property type="entry name" value="ABC_tran"/>
    <property type="match status" value="1"/>
</dbReference>
<evidence type="ECO:0000256" key="5">
    <source>
        <dbReference type="ARBA" id="ARBA00022741"/>
    </source>
</evidence>
<organism evidence="9 10">
    <name type="scientific">Pararhodobacter oceanensis</name>
    <dbReference type="NCBI Taxonomy" id="2172121"/>
    <lineage>
        <taxon>Bacteria</taxon>
        <taxon>Pseudomonadati</taxon>
        <taxon>Pseudomonadota</taxon>
        <taxon>Alphaproteobacteria</taxon>
        <taxon>Rhodobacterales</taxon>
        <taxon>Paracoccaceae</taxon>
        <taxon>Pararhodobacter</taxon>
    </lineage>
</organism>
<dbReference type="InterPro" id="IPR003593">
    <property type="entry name" value="AAA+_ATPase"/>
</dbReference>
<dbReference type="InterPro" id="IPR003439">
    <property type="entry name" value="ABC_transporter-like_ATP-bd"/>
</dbReference>
<protein>
    <submittedName>
        <fullName evidence="9">Dipeptide ABC transporter ATP-binding protein DppD</fullName>
    </submittedName>
</protein>
<keyword evidence="3" id="KW-0813">Transport</keyword>
<proteinExistence type="inferred from homology"/>
<keyword evidence="6 9" id="KW-0067">ATP-binding</keyword>
<evidence type="ECO:0000313" key="10">
    <source>
        <dbReference type="Proteomes" id="UP000245911"/>
    </source>
</evidence>
<dbReference type="GO" id="GO:0005524">
    <property type="term" value="F:ATP binding"/>
    <property type="evidence" value="ECO:0007669"/>
    <property type="project" value="UniProtKB-KW"/>
</dbReference>
<comment type="caution">
    <text evidence="9">The sequence shown here is derived from an EMBL/GenBank/DDBJ whole genome shotgun (WGS) entry which is preliminary data.</text>
</comment>
<evidence type="ECO:0000256" key="6">
    <source>
        <dbReference type="ARBA" id="ARBA00022840"/>
    </source>
</evidence>
<dbReference type="NCBIfam" id="TIGR01727">
    <property type="entry name" value="oligo_HPY"/>
    <property type="match status" value="1"/>
</dbReference>
<dbReference type="GO" id="GO:0016887">
    <property type="term" value="F:ATP hydrolysis activity"/>
    <property type="evidence" value="ECO:0007669"/>
    <property type="project" value="InterPro"/>
</dbReference>
<keyword evidence="10" id="KW-1185">Reference proteome</keyword>
<name>A0A2T8HXR3_9RHOB</name>
<dbReference type="SMART" id="SM00382">
    <property type="entry name" value="AAA"/>
    <property type="match status" value="1"/>
</dbReference>
<evidence type="ECO:0000256" key="4">
    <source>
        <dbReference type="ARBA" id="ARBA00022475"/>
    </source>
</evidence>
<dbReference type="Pfam" id="PF08352">
    <property type="entry name" value="oligo_HPY"/>
    <property type="match status" value="1"/>
</dbReference>
<dbReference type="GO" id="GO:0055085">
    <property type="term" value="P:transmembrane transport"/>
    <property type="evidence" value="ECO:0007669"/>
    <property type="project" value="UniProtKB-ARBA"/>
</dbReference>
<dbReference type="PANTHER" id="PTHR43297">
    <property type="entry name" value="OLIGOPEPTIDE TRANSPORT ATP-BINDING PROTEIN APPD"/>
    <property type="match status" value="1"/>
</dbReference>
<comment type="subcellular location">
    <subcellularLocation>
        <location evidence="1">Cell inner membrane</location>
        <topology evidence="1">Peripheral membrane protein</topology>
    </subcellularLocation>
</comment>
<dbReference type="AlphaFoldDB" id="A0A2T8HXR3"/>
<dbReference type="Gene3D" id="3.40.50.300">
    <property type="entry name" value="P-loop containing nucleotide triphosphate hydrolases"/>
    <property type="match status" value="1"/>
</dbReference>